<evidence type="ECO:0000256" key="2">
    <source>
        <dbReference type="SAM" id="SignalP"/>
    </source>
</evidence>
<feature type="chain" id="PRO_5039442154" evidence="2">
    <location>
        <begin position="29"/>
        <end position="263"/>
    </location>
</feature>
<evidence type="ECO:0000256" key="1">
    <source>
        <dbReference type="SAM" id="MobiDB-lite"/>
    </source>
</evidence>
<feature type="signal peptide" evidence="2">
    <location>
        <begin position="1"/>
        <end position="28"/>
    </location>
</feature>
<feature type="region of interest" description="Disordered" evidence="1">
    <location>
        <begin position="33"/>
        <end position="72"/>
    </location>
</feature>
<evidence type="ECO:0000313" key="4">
    <source>
        <dbReference type="Proteomes" id="UP000198929"/>
    </source>
</evidence>
<organism evidence="3 4">
    <name type="scientific">Corynebacterium cystitidis DSM 20524</name>
    <dbReference type="NCBI Taxonomy" id="1121357"/>
    <lineage>
        <taxon>Bacteria</taxon>
        <taxon>Bacillati</taxon>
        <taxon>Actinomycetota</taxon>
        <taxon>Actinomycetes</taxon>
        <taxon>Mycobacteriales</taxon>
        <taxon>Corynebacteriaceae</taxon>
        <taxon>Corynebacterium</taxon>
    </lineage>
</organism>
<feature type="compositionally biased region" description="Low complexity" evidence="1">
    <location>
        <begin position="37"/>
        <end position="62"/>
    </location>
</feature>
<feature type="compositionally biased region" description="Basic and acidic residues" evidence="1">
    <location>
        <begin position="253"/>
        <end position="263"/>
    </location>
</feature>
<keyword evidence="4" id="KW-1185">Reference proteome</keyword>
<accession>A0A1H9W980</accession>
<dbReference type="STRING" id="1121357.SAMN05661109_02614"/>
<dbReference type="Proteomes" id="UP000198929">
    <property type="component" value="Unassembled WGS sequence"/>
</dbReference>
<gene>
    <name evidence="3" type="ORF">SAMN05661109_02614</name>
</gene>
<keyword evidence="2" id="KW-0732">Signal</keyword>
<feature type="region of interest" description="Disordered" evidence="1">
    <location>
        <begin position="238"/>
        <end position="263"/>
    </location>
</feature>
<protein>
    <submittedName>
        <fullName evidence="3">Uncharacterized protein</fullName>
    </submittedName>
</protein>
<name>A0A1H9W980_9CORY</name>
<reference evidence="4" key="1">
    <citation type="submission" date="2016-10" db="EMBL/GenBank/DDBJ databases">
        <authorList>
            <person name="Varghese N."/>
            <person name="Submissions S."/>
        </authorList>
    </citation>
    <scope>NUCLEOTIDE SEQUENCE [LARGE SCALE GENOMIC DNA]</scope>
    <source>
        <strain evidence="4">DSM 20524</strain>
    </source>
</reference>
<dbReference type="EMBL" id="FOGQ01000018">
    <property type="protein sequence ID" value="SES30480.1"/>
    <property type="molecule type" value="Genomic_DNA"/>
</dbReference>
<dbReference type="AlphaFoldDB" id="A0A1H9W980"/>
<proteinExistence type="predicted"/>
<sequence length="263" mass="27330">MLNTMFISQKLRSTVAAAIILPALAITACSSEDSDTEAGSTGASAPESSASESTDATDSATGGAPANFTATEPDTIVPFGEAAYITTSDRSGTSLYWKVTATGTADIDSAEAVAAYAEAGQTEPALDQTQCVTYEVEFLGAEGSPDSATSHQLHFSPAPFPTETVANSNGFVDQTGLCAPDEATALPETMGDIKPETVYTGGVFNYANERGTGWATGLEVRAGSDEYTFQPQDVIDEYEALQQEEGADGAAESQDHDGENHQH</sequence>
<evidence type="ECO:0000313" key="3">
    <source>
        <dbReference type="EMBL" id="SES30480.1"/>
    </source>
</evidence>